<dbReference type="AlphaFoldDB" id="A0A1B1TAV4"/>
<keyword evidence="1" id="KW-1133">Transmembrane helix</keyword>
<feature type="transmembrane region" description="Helical" evidence="1">
    <location>
        <begin position="29"/>
        <end position="49"/>
    </location>
</feature>
<evidence type="ECO:0008006" key="3">
    <source>
        <dbReference type="Google" id="ProtNLM"/>
    </source>
</evidence>
<dbReference type="EMBL" id="KP211832">
    <property type="protein sequence ID" value="ANV79417.1"/>
    <property type="molecule type" value="Genomic_DNA"/>
</dbReference>
<proteinExistence type="predicted"/>
<reference evidence="2" key="2">
    <citation type="journal article" date="2015" name="ISME J.">
        <title>A new class of marine Euryarchaeota group II from the Mediterranean deep chlorophyll maximum.</title>
        <authorList>
            <person name="Martin-Cuadrado A.B."/>
            <person name="Garcia-Heredia I."/>
            <person name="Molto A.G."/>
            <person name="Lopez-Ubeda R."/>
            <person name="Kimes N."/>
            <person name="Lopez-Garcia P."/>
            <person name="Moreira D."/>
            <person name="Rodriguez-Valera F."/>
        </authorList>
    </citation>
    <scope>NUCLEOTIDE SEQUENCE</scope>
</reference>
<feature type="transmembrane region" description="Helical" evidence="1">
    <location>
        <begin position="61"/>
        <end position="82"/>
    </location>
</feature>
<feature type="transmembrane region" description="Helical" evidence="1">
    <location>
        <begin position="94"/>
        <end position="115"/>
    </location>
</feature>
<keyword evidence="1" id="KW-0812">Transmembrane</keyword>
<keyword evidence="1" id="KW-0472">Membrane</keyword>
<organism evidence="2">
    <name type="scientific">uncultured Poseidoniia archaeon</name>
    <dbReference type="NCBI Taxonomy" id="1697135"/>
    <lineage>
        <taxon>Archaea</taxon>
        <taxon>Methanobacteriati</taxon>
        <taxon>Thermoplasmatota</taxon>
        <taxon>Candidatus Poseidoniia</taxon>
        <taxon>environmental samples</taxon>
    </lineage>
</organism>
<evidence type="ECO:0000313" key="2">
    <source>
        <dbReference type="EMBL" id="ANV79417.1"/>
    </source>
</evidence>
<evidence type="ECO:0000256" key="1">
    <source>
        <dbReference type="SAM" id="Phobius"/>
    </source>
</evidence>
<accession>A0A1B1TAV4</accession>
<reference evidence="2" key="1">
    <citation type="submission" date="2014-11" db="EMBL/GenBank/DDBJ databases">
        <authorList>
            <person name="Zhu J."/>
            <person name="Qi W."/>
            <person name="Song R."/>
        </authorList>
    </citation>
    <scope>NUCLEOTIDE SEQUENCE</scope>
</reference>
<protein>
    <recommendedName>
        <fullName evidence="3">DUF3147 family protein</fullName>
    </recommendedName>
</protein>
<name>A0A1B1TAV4_9ARCH</name>
<sequence>MNWLDLMAKGIFSGAVVVIASEVAKKTAVFGALITSIPIISVLSLTWLYEDTKDTAQVADFAESILWLILPSTLLFILLPYLLRQGWSFENSMLTGITATILAYGIGIFLASSYITSN</sequence>